<comment type="caution">
    <text evidence="1">The sequence shown here is derived from an EMBL/GenBank/DDBJ whole genome shotgun (WGS) entry which is preliminary data.</text>
</comment>
<gene>
    <name evidence="1" type="ORF">I4F81_011804</name>
</gene>
<evidence type="ECO:0000313" key="2">
    <source>
        <dbReference type="Proteomes" id="UP000798662"/>
    </source>
</evidence>
<accession>A0ACC3CGE1</accession>
<name>A0ACC3CGE1_PYRYE</name>
<keyword evidence="2" id="KW-1185">Reference proteome</keyword>
<evidence type="ECO:0000313" key="1">
    <source>
        <dbReference type="EMBL" id="KAK1869326.1"/>
    </source>
</evidence>
<organism evidence="1 2">
    <name type="scientific">Pyropia yezoensis</name>
    <name type="common">Susabi-nori</name>
    <name type="synonym">Porphyra yezoensis</name>
    <dbReference type="NCBI Taxonomy" id="2788"/>
    <lineage>
        <taxon>Eukaryota</taxon>
        <taxon>Rhodophyta</taxon>
        <taxon>Bangiophyceae</taxon>
        <taxon>Bangiales</taxon>
        <taxon>Bangiaceae</taxon>
        <taxon>Pyropia</taxon>
    </lineage>
</organism>
<protein>
    <submittedName>
        <fullName evidence="1">Uncharacterized protein</fullName>
    </submittedName>
</protein>
<dbReference type="Proteomes" id="UP000798662">
    <property type="component" value="Chromosome 3"/>
</dbReference>
<sequence>MVLMYSLFIALGHVTLVGDAGLGSLAAAPAILTRVWRWLSSVLPIPQMADIIEICSTARLLCFFLGTSWAAIAATSNALELLVDVVAADSTSRDGEVRDQAVLLGRARRTALIYDNVKESSERQVLLMPISVPLGGDWKTEWGYLRTVAADIEAAGLLLAEVVCVADVARGMIPRLPAEEYRHLPWAISEEHLARPLAKHGGRVLRVILCAHPPVMRVFGPRSLGLA</sequence>
<dbReference type="EMBL" id="CM020620">
    <property type="protein sequence ID" value="KAK1869326.1"/>
    <property type="molecule type" value="Genomic_DNA"/>
</dbReference>
<reference evidence="1" key="1">
    <citation type="submission" date="2019-11" db="EMBL/GenBank/DDBJ databases">
        <title>Nori genome reveals adaptations in red seaweeds to the harsh intertidal environment.</title>
        <authorList>
            <person name="Wang D."/>
            <person name="Mao Y."/>
        </authorList>
    </citation>
    <scope>NUCLEOTIDE SEQUENCE</scope>
    <source>
        <tissue evidence="1">Gametophyte</tissue>
    </source>
</reference>
<proteinExistence type="predicted"/>